<dbReference type="AlphaFoldDB" id="E6KB75"/>
<name>E6KB75_9BACT</name>
<proteinExistence type="predicted"/>
<organism evidence="1 2">
    <name type="scientific">Segatella buccae ATCC 33574</name>
    <dbReference type="NCBI Taxonomy" id="873513"/>
    <lineage>
        <taxon>Bacteria</taxon>
        <taxon>Pseudomonadati</taxon>
        <taxon>Bacteroidota</taxon>
        <taxon>Bacteroidia</taxon>
        <taxon>Bacteroidales</taxon>
        <taxon>Prevotellaceae</taxon>
        <taxon>Segatella</taxon>
    </lineage>
</organism>
<evidence type="ECO:0000313" key="1">
    <source>
        <dbReference type="EMBL" id="EFU29231.1"/>
    </source>
</evidence>
<dbReference type="HOGENOM" id="CLU_2234067_0_0_10"/>
<keyword evidence="2" id="KW-1185">Reference proteome</keyword>
<accession>E6KB75</accession>
<dbReference type="EMBL" id="AEPD01000052">
    <property type="protein sequence ID" value="EFU29231.1"/>
    <property type="molecule type" value="Genomic_DNA"/>
</dbReference>
<dbReference type="STRING" id="873513.HMPREF6485_2862"/>
<dbReference type="Proteomes" id="UP000003112">
    <property type="component" value="Unassembled WGS sequence"/>
</dbReference>
<evidence type="ECO:0000313" key="2">
    <source>
        <dbReference type="Proteomes" id="UP000003112"/>
    </source>
</evidence>
<protein>
    <submittedName>
        <fullName evidence="1">Uncharacterized protein</fullName>
    </submittedName>
</protein>
<gene>
    <name evidence="1" type="ORF">HMPREF6485_2862</name>
</gene>
<comment type="caution">
    <text evidence="1">The sequence shown here is derived from an EMBL/GenBank/DDBJ whole genome shotgun (WGS) entry which is preliminary data.</text>
</comment>
<sequence>MVIRFTRLFRIFTIAKGAPVCSFFVPLKAERWITDGEANTDLGHAPTTIGERRLRKTRMTVNNMDKSASAKNLQPERKTDFKPLEKPCDFLVQSLRVCERATVES</sequence>
<reference evidence="1 2" key="1">
    <citation type="submission" date="2010-10" db="EMBL/GenBank/DDBJ databases">
        <authorList>
            <person name="Muzny D."/>
            <person name="Qin X."/>
            <person name="Deng J."/>
            <person name="Jiang H."/>
            <person name="Liu Y."/>
            <person name="Qu J."/>
            <person name="Song X.-Z."/>
            <person name="Zhang L."/>
            <person name="Thornton R."/>
            <person name="Coyle M."/>
            <person name="Francisco L."/>
            <person name="Jackson L."/>
            <person name="Javaid M."/>
            <person name="Korchina V."/>
            <person name="Kovar C."/>
            <person name="Mata R."/>
            <person name="Mathew T."/>
            <person name="Ngo R."/>
            <person name="Nguyen L."/>
            <person name="Nguyen N."/>
            <person name="Okwuonu G."/>
            <person name="Ongeri F."/>
            <person name="Pham C."/>
            <person name="Simmons D."/>
            <person name="Wilczek-Boney K."/>
            <person name="Hale W."/>
            <person name="Jakkamsetti A."/>
            <person name="Pham P."/>
            <person name="Ruth R."/>
            <person name="San Lucas F."/>
            <person name="Warren J."/>
            <person name="Zhang J."/>
            <person name="Zhao Z."/>
            <person name="Zhou C."/>
            <person name="Zhu D."/>
            <person name="Lee S."/>
            <person name="Bess C."/>
            <person name="Blankenburg K."/>
            <person name="Forbes L."/>
            <person name="Fu Q."/>
            <person name="Gubbala S."/>
            <person name="Hirani K."/>
            <person name="Jayaseelan J.C."/>
            <person name="Lara F."/>
            <person name="Munidasa M."/>
            <person name="Palculict T."/>
            <person name="Patil S."/>
            <person name="Pu L.-L."/>
            <person name="Saada N."/>
            <person name="Tang L."/>
            <person name="Weissenberger G."/>
            <person name="Zhu Y."/>
            <person name="Hemphill L."/>
            <person name="Shang Y."/>
            <person name="Youmans B."/>
            <person name="Ayvaz T."/>
            <person name="Ross M."/>
            <person name="Santibanez J."/>
            <person name="Aqrawi P."/>
            <person name="Gross S."/>
            <person name="Joshi V."/>
            <person name="Fowler G."/>
            <person name="Nazareth L."/>
            <person name="Reid J."/>
            <person name="Worley K."/>
            <person name="Petrosino J."/>
            <person name="Highlander S."/>
            <person name="Gibbs R."/>
        </authorList>
    </citation>
    <scope>NUCLEOTIDE SEQUENCE [LARGE SCALE GENOMIC DNA]</scope>
    <source>
        <strain evidence="1 2">ATCC 33574</strain>
    </source>
</reference>